<reference evidence="2" key="1">
    <citation type="journal article" date="2019" name="Int. J. Syst. Evol. Microbiol.">
        <title>The Global Catalogue of Microorganisms (GCM) 10K type strain sequencing project: providing services to taxonomists for standard genome sequencing and annotation.</title>
        <authorList>
            <consortium name="The Broad Institute Genomics Platform"/>
            <consortium name="The Broad Institute Genome Sequencing Center for Infectious Disease"/>
            <person name="Wu L."/>
            <person name="Ma J."/>
        </authorList>
    </citation>
    <scope>NUCLEOTIDE SEQUENCE [LARGE SCALE GENOMIC DNA]</scope>
    <source>
        <strain evidence="2">CCUG 43114</strain>
    </source>
</reference>
<dbReference type="RefSeq" id="WP_340266403.1">
    <property type="nucleotide sequence ID" value="NZ_JBBEOG010000001.1"/>
</dbReference>
<organism evidence="1 2">
    <name type="scientific">Aquipuribacter nitratireducens</name>
    <dbReference type="NCBI Taxonomy" id="650104"/>
    <lineage>
        <taxon>Bacteria</taxon>
        <taxon>Bacillati</taxon>
        <taxon>Actinomycetota</taxon>
        <taxon>Actinomycetes</taxon>
        <taxon>Micrococcales</taxon>
        <taxon>Intrasporangiaceae</taxon>
        <taxon>Aquipuribacter</taxon>
    </lineage>
</organism>
<accession>A0ABW0GIG1</accession>
<comment type="caution">
    <text evidence="1">The sequence shown here is derived from an EMBL/GenBank/DDBJ whole genome shotgun (WGS) entry which is preliminary data.</text>
</comment>
<evidence type="ECO:0000313" key="1">
    <source>
        <dbReference type="EMBL" id="MFC5379424.1"/>
    </source>
</evidence>
<protein>
    <submittedName>
        <fullName evidence="1">Uncharacterized protein</fullName>
    </submittedName>
</protein>
<evidence type="ECO:0000313" key="2">
    <source>
        <dbReference type="Proteomes" id="UP001596122"/>
    </source>
</evidence>
<sequence length="259" mass="28356">MTAGRVGLAESLAALRAVDERTDAAFTAGLRPEVDRFAALFDRLWDADATFRERWRPRPTRLAQLLSGRYLDARLTDVAAEAGVRIDRQVSEHGGGLDLVGTTRYKSAKGGRSLKLRGAFEPDSAARARACVGTRDARYRGGEGTYSIAELIVSPAGELLMLERDVTGGARHLWAYYVDGIASLRRPEDQRVVSPDIMDARMLRDPATGEWVHRTGRIRVHCTWLRTGCTAAWRQQAAWLDGDPGTGVVVVPAARPTGT</sequence>
<gene>
    <name evidence="1" type="ORF">ACFPJ6_01340</name>
</gene>
<keyword evidence="2" id="KW-1185">Reference proteome</keyword>
<proteinExistence type="predicted"/>
<dbReference type="Proteomes" id="UP001596122">
    <property type="component" value="Unassembled WGS sequence"/>
</dbReference>
<name>A0ABW0GIG1_9MICO</name>
<dbReference type="EMBL" id="JBHSLD010000001">
    <property type="protein sequence ID" value="MFC5379424.1"/>
    <property type="molecule type" value="Genomic_DNA"/>
</dbReference>